<dbReference type="SUPFAM" id="SSF51215">
    <property type="entry name" value="Regulatory protein AraC"/>
    <property type="match status" value="1"/>
</dbReference>
<keyword evidence="2" id="KW-0238">DNA-binding</keyword>
<dbReference type="InterPro" id="IPR003313">
    <property type="entry name" value="AraC-bd"/>
</dbReference>
<protein>
    <submittedName>
        <fullName evidence="5">Helix-turn-helix transcriptional regulator</fullName>
    </submittedName>
</protein>
<feature type="domain" description="HTH araC/xylS-type" evidence="4">
    <location>
        <begin position="194"/>
        <end position="286"/>
    </location>
</feature>
<evidence type="ECO:0000256" key="1">
    <source>
        <dbReference type="ARBA" id="ARBA00023015"/>
    </source>
</evidence>
<gene>
    <name evidence="5" type="ORF">L3049_11630</name>
</gene>
<keyword evidence="3" id="KW-0804">Transcription</keyword>
<dbReference type="PROSITE" id="PS01124">
    <property type="entry name" value="HTH_ARAC_FAMILY_2"/>
    <property type="match status" value="1"/>
</dbReference>
<evidence type="ECO:0000256" key="2">
    <source>
        <dbReference type="ARBA" id="ARBA00023125"/>
    </source>
</evidence>
<dbReference type="InterPro" id="IPR037923">
    <property type="entry name" value="HTH-like"/>
</dbReference>
<evidence type="ECO:0000256" key="3">
    <source>
        <dbReference type="ARBA" id="ARBA00023163"/>
    </source>
</evidence>
<dbReference type="InterPro" id="IPR009057">
    <property type="entry name" value="Homeodomain-like_sf"/>
</dbReference>
<evidence type="ECO:0000313" key="5">
    <source>
        <dbReference type="EMBL" id="MDE5418658.1"/>
    </source>
</evidence>
<dbReference type="PANTHER" id="PTHR43280:SF32">
    <property type="entry name" value="TRANSCRIPTIONAL REGULATORY PROTEIN"/>
    <property type="match status" value="1"/>
</dbReference>
<dbReference type="SMART" id="SM00342">
    <property type="entry name" value="HTH_ARAC"/>
    <property type="match status" value="1"/>
</dbReference>
<dbReference type="PANTHER" id="PTHR43280">
    <property type="entry name" value="ARAC-FAMILY TRANSCRIPTIONAL REGULATOR"/>
    <property type="match status" value="1"/>
</dbReference>
<evidence type="ECO:0000313" key="6">
    <source>
        <dbReference type="Proteomes" id="UP001528920"/>
    </source>
</evidence>
<dbReference type="Pfam" id="PF12833">
    <property type="entry name" value="HTH_18"/>
    <property type="match status" value="1"/>
</dbReference>
<keyword evidence="6" id="KW-1185">Reference proteome</keyword>
<dbReference type="PRINTS" id="PR00032">
    <property type="entry name" value="HTHARAC"/>
</dbReference>
<dbReference type="InterPro" id="IPR020449">
    <property type="entry name" value="Tscrpt_reg_AraC-type_HTH"/>
</dbReference>
<dbReference type="Pfam" id="PF02311">
    <property type="entry name" value="AraC_binding"/>
    <property type="match status" value="1"/>
</dbReference>
<comment type="caution">
    <text evidence="5">The sequence shown here is derived from an EMBL/GenBank/DDBJ whole genome shotgun (WGS) entry which is preliminary data.</text>
</comment>
<dbReference type="InterPro" id="IPR018060">
    <property type="entry name" value="HTH_AraC"/>
</dbReference>
<name>A0ABT5VTC8_9BACT</name>
<dbReference type="SUPFAM" id="SSF46689">
    <property type="entry name" value="Homeodomain-like"/>
    <property type="match status" value="1"/>
</dbReference>
<accession>A0ABT5VTC8</accession>
<dbReference type="Gene3D" id="1.10.10.60">
    <property type="entry name" value="Homeodomain-like"/>
    <property type="match status" value="1"/>
</dbReference>
<dbReference type="RefSeq" id="WP_275109984.1">
    <property type="nucleotide sequence ID" value="NZ_JAKJSC010000001.1"/>
</dbReference>
<dbReference type="Proteomes" id="UP001528920">
    <property type="component" value="Unassembled WGS sequence"/>
</dbReference>
<organism evidence="5 6">
    <name type="scientific">Paralabilibaculum antarcticum</name>
    <dbReference type="NCBI Taxonomy" id="2912572"/>
    <lineage>
        <taxon>Bacteria</taxon>
        <taxon>Pseudomonadati</taxon>
        <taxon>Bacteroidota</taxon>
        <taxon>Bacteroidia</taxon>
        <taxon>Marinilabiliales</taxon>
        <taxon>Marinifilaceae</taxon>
        <taxon>Paralabilibaculum</taxon>
    </lineage>
</organism>
<evidence type="ECO:0000259" key="4">
    <source>
        <dbReference type="PROSITE" id="PS01124"/>
    </source>
</evidence>
<sequence>MEEFIKKYNFKDGLNHEFEILDLATILSEKKDMMTIPHRAQFYHIVWIEKGEGTHFVDFKPIEIEHNSIIFVPHNSINTFDSKGHYEGKAILFTDGFFCKNKEDIQYLQSSILFSDLYDIGILKLDPNLSDLNVIFNSMQTEFLRSPDSGQFQILHNLLHVFLLKGERELKKQGFEELKPSAHLDYLLLFKNQLEQNFRAEKSVKKYAAEISISEKQLHKASTSLLDKTPKQLIDERVLLEAKRLLVHGNQSIKEIAYELGYEEPTNFIKYFRKHTDSTPSEFREQS</sequence>
<keyword evidence="1" id="KW-0805">Transcription regulation</keyword>
<dbReference type="EMBL" id="JAKJSC010000001">
    <property type="protein sequence ID" value="MDE5418658.1"/>
    <property type="molecule type" value="Genomic_DNA"/>
</dbReference>
<reference evidence="5 6" key="1">
    <citation type="submission" date="2022-01" db="EMBL/GenBank/DDBJ databases">
        <title>Labilibaculum sp. nov, a marine bacterium isolated from Antarctica.</title>
        <authorList>
            <person name="Dai W."/>
        </authorList>
    </citation>
    <scope>NUCLEOTIDE SEQUENCE [LARGE SCALE GENOMIC DNA]</scope>
    <source>
        <strain evidence="5 6">DW002</strain>
    </source>
</reference>
<proteinExistence type="predicted"/>